<keyword evidence="2" id="KW-1185">Reference proteome</keyword>
<dbReference type="EMBL" id="JAHESC010000011">
    <property type="protein sequence ID" value="MBT1686848.1"/>
    <property type="molecule type" value="Genomic_DNA"/>
</dbReference>
<sequence>MKQLRFILAALLFSCETTVDPRLPENGSGVVIYSFFRPGSPLTIHAFNTVPILDAETIQRNSALRIRLSENGQFMEDVTANAQGIYISTIVPAENNTYSFETIAGSTPLSSTSFIPPQVGISNAELSKTLQYTNTGEYGYPAQITLTDPEESANFYSLEVLVENCTGECAAETLTGKLNELLVEELKVNTSGNVDVEIGGPQQVQGVKYIAFNDNSFNGHSVTLKFFIIPAFVDFQKPQNIKFVLKSITQEYYNYLRTSDFQQELEERENVSEPVQIATNIRNGLGTFSGYNYSLYTVKH</sequence>
<dbReference type="Proteomes" id="UP001319180">
    <property type="component" value="Unassembled WGS sequence"/>
</dbReference>
<gene>
    <name evidence="1" type="ORF">KK078_09780</name>
</gene>
<dbReference type="InterPro" id="IPR025345">
    <property type="entry name" value="DUF4249"/>
</dbReference>
<accession>A0AAP2D7H7</accession>
<reference evidence="1 2" key="1">
    <citation type="submission" date="2021-05" db="EMBL/GenBank/DDBJ databases">
        <title>A Polyphasic approach of four new species of the genus Ohtaekwangia: Ohtaekwangia histidinii sp. nov., Ohtaekwangia cretensis sp. nov., Ohtaekwangia indiensis sp. nov., Ohtaekwangia reichenbachii sp. nov. from diverse environment.</title>
        <authorList>
            <person name="Octaviana S."/>
        </authorList>
    </citation>
    <scope>NUCLEOTIDE SEQUENCE [LARGE SCALE GENOMIC DNA]</scope>
    <source>
        <strain evidence="1 2">PWU37</strain>
    </source>
</reference>
<comment type="caution">
    <text evidence="1">The sequence shown here is derived from an EMBL/GenBank/DDBJ whole genome shotgun (WGS) entry which is preliminary data.</text>
</comment>
<dbReference type="AlphaFoldDB" id="A0AAP2D7H7"/>
<name>A0AAP2D7H7_9BACT</name>
<dbReference type="RefSeq" id="WP_254090086.1">
    <property type="nucleotide sequence ID" value="NZ_JAHESC010000011.1"/>
</dbReference>
<protein>
    <submittedName>
        <fullName evidence="1">DUF4249 family protein</fullName>
    </submittedName>
</protein>
<proteinExistence type="predicted"/>
<evidence type="ECO:0000313" key="2">
    <source>
        <dbReference type="Proteomes" id="UP001319180"/>
    </source>
</evidence>
<organism evidence="1 2">
    <name type="scientific">Dawidia soli</name>
    <dbReference type="NCBI Taxonomy" id="2782352"/>
    <lineage>
        <taxon>Bacteria</taxon>
        <taxon>Pseudomonadati</taxon>
        <taxon>Bacteroidota</taxon>
        <taxon>Cytophagia</taxon>
        <taxon>Cytophagales</taxon>
        <taxon>Chryseotaleaceae</taxon>
        <taxon>Dawidia</taxon>
    </lineage>
</organism>
<evidence type="ECO:0000313" key="1">
    <source>
        <dbReference type="EMBL" id="MBT1686848.1"/>
    </source>
</evidence>
<dbReference type="Pfam" id="PF14054">
    <property type="entry name" value="DUF4249"/>
    <property type="match status" value="1"/>
</dbReference>